<gene>
    <name evidence="5" type="ORF">EQM13_01700</name>
</gene>
<organism evidence="5 6">
    <name type="scientific">Acidilutibacter cellobiosedens</name>
    <dbReference type="NCBI Taxonomy" id="2507161"/>
    <lineage>
        <taxon>Bacteria</taxon>
        <taxon>Bacillati</taxon>
        <taxon>Bacillota</taxon>
        <taxon>Tissierellia</taxon>
        <taxon>Tissierellales</taxon>
        <taxon>Acidilutibacteraceae</taxon>
        <taxon>Acidilutibacter</taxon>
    </lineage>
</organism>
<evidence type="ECO:0000313" key="5">
    <source>
        <dbReference type="EMBL" id="QAT60376.1"/>
    </source>
</evidence>
<dbReference type="Gene3D" id="1.10.1790.10">
    <property type="entry name" value="PRD domain"/>
    <property type="match status" value="1"/>
</dbReference>
<dbReference type="AlphaFoldDB" id="A0A410Q8U4"/>
<accession>A0A410Q8U4</accession>
<dbReference type="KEGG" id="spoa:EQM13_01700"/>
<reference evidence="6" key="1">
    <citation type="submission" date="2019-01" db="EMBL/GenBank/DDBJ databases">
        <title>Draft genomes of a novel of Sporanaerobacter strains.</title>
        <authorList>
            <person name="Ma S."/>
        </authorList>
    </citation>
    <scope>NUCLEOTIDE SEQUENCE [LARGE SCALE GENOMIC DNA]</scope>
    <source>
        <strain evidence="6">NJN-17</strain>
    </source>
</reference>
<name>A0A410Q8U4_9FIRM</name>
<dbReference type="Proteomes" id="UP000287969">
    <property type="component" value="Chromosome"/>
</dbReference>
<evidence type="ECO:0000313" key="6">
    <source>
        <dbReference type="Proteomes" id="UP000287969"/>
    </source>
</evidence>
<keyword evidence="2" id="KW-0805">Transcription regulation</keyword>
<dbReference type="Pfam" id="PF00874">
    <property type="entry name" value="PRD"/>
    <property type="match status" value="1"/>
</dbReference>
<dbReference type="InterPro" id="IPR011608">
    <property type="entry name" value="PRD"/>
</dbReference>
<proteinExistence type="predicted"/>
<dbReference type="RefSeq" id="WP_128751778.1">
    <property type="nucleotide sequence ID" value="NZ_CP035282.1"/>
</dbReference>
<dbReference type="PANTHER" id="PTHR30185:SF18">
    <property type="entry name" value="TRANSCRIPTIONAL REGULATOR MTLR"/>
    <property type="match status" value="1"/>
</dbReference>
<protein>
    <submittedName>
        <fullName evidence="5">PRD domain-containing protein</fullName>
    </submittedName>
</protein>
<keyword evidence="3" id="KW-0804">Transcription</keyword>
<dbReference type="PANTHER" id="PTHR30185">
    <property type="entry name" value="CRYPTIC BETA-GLUCOSIDE BGL OPERON ANTITERMINATOR"/>
    <property type="match status" value="1"/>
</dbReference>
<feature type="domain" description="PRD" evidence="4">
    <location>
        <begin position="1"/>
        <end position="93"/>
    </location>
</feature>
<dbReference type="EMBL" id="CP035282">
    <property type="protein sequence ID" value="QAT60376.1"/>
    <property type="molecule type" value="Genomic_DNA"/>
</dbReference>
<evidence type="ECO:0000256" key="1">
    <source>
        <dbReference type="ARBA" id="ARBA00022737"/>
    </source>
</evidence>
<dbReference type="InterPro" id="IPR036634">
    <property type="entry name" value="PRD_sf"/>
</dbReference>
<dbReference type="InterPro" id="IPR050661">
    <property type="entry name" value="BglG_antiterminators"/>
</dbReference>
<sequence>MLIIIKIRLKNYTENNLNRKVSGKAYTGLMIHISIMIKRMQLKGEIYIFNINYEYIQNTEEYKISRKVVERIEKKFIITVSEKDMEYIVLHLI</sequence>
<dbReference type="SUPFAM" id="SSF63520">
    <property type="entry name" value="PTS-regulatory domain, PRD"/>
    <property type="match status" value="1"/>
</dbReference>
<keyword evidence="6" id="KW-1185">Reference proteome</keyword>
<evidence type="ECO:0000256" key="2">
    <source>
        <dbReference type="ARBA" id="ARBA00023015"/>
    </source>
</evidence>
<evidence type="ECO:0000259" key="4">
    <source>
        <dbReference type="PROSITE" id="PS51372"/>
    </source>
</evidence>
<dbReference type="PROSITE" id="PS51372">
    <property type="entry name" value="PRD_2"/>
    <property type="match status" value="1"/>
</dbReference>
<dbReference type="GO" id="GO:0006355">
    <property type="term" value="P:regulation of DNA-templated transcription"/>
    <property type="evidence" value="ECO:0007669"/>
    <property type="project" value="InterPro"/>
</dbReference>
<keyword evidence="1" id="KW-0677">Repeat</keyword>
<evidence type="ECO:0000256" key="3">
    <source>
        <dbReference type="ARBA" id="ARBA00023163"/>
    </source>
</evidence>